<dbReference type="SUPFAM" id="SSF56037">
    <property type="entry name" value="PheT/TilS domain"/>
    <property type="match status" value="1"/>
</dbReference>
<dbReference type="GO" id="GO:0032267">
    <property type="term" value="F:tRNA(Ile)-lysidine synthase activity"/>
    <property type="evidence" value="ECO:0007669"/>
    <property type="project" value="UniProtKB-EC"/>
</dbReference>
<dbReference type="EMBL" id="AAOE01000005">
    <property type="protein sequence ID" value="EAR10241.1"/>
    <property type="molecule type" value="Genomic_DNA"/>
</dbReference>
<evidence type="ECO:0000256" key="4">
    <source>
        <dbReference type="ARBA" id="ARBA00022694"/>
    </source>
</evidence>
<evidence type="ECO:0000256" key="2">
    <source>
        <dbReference type="ARBA" id="ARBA00022490"/>
    </source>
</evidence>
<evidence type="ECO:0000313" key="11">
    <source>
        <dbReference type="Proteomes" id="UP000005953"/>
    </source>
</evidence>
<organism evidence="10 11">
    <name type="scientific">Reinekea blandensis MED297</name>
    <dbReference type="NCBI Taxonomy" id="314283"/>
    <lineage>
        <taxon>Bacteria</taxon>
        <taxon>Pseudomonadati</taxon>
        <taxon>Pseudomonadota</taxon>
        <taxon>Gammaproteobacteria</taxon>
        <taxon>Oceanospirillales</taxon>
        <taxon>Saccharospirillaceae</taxon>
        <taxon>Reinekea</taxon>
    </lineage>
</organism>
<keyword evidence="11" id="KW-1185">Reference proteome</keyword>
<evidence type="ECO:0000259" key="9">
    <source>
        <dbReference type="SMART" id="SM00977"/>
    </source>
</evidence>
<reference evidence="10 11" key="1">
    <citation type="submission" date="2006-02" db="EMBL/GenBank/DDBJ databases">
        <authorList>
            <person name="Pinhassi J."/>
            <person name="Pedros-Alio C."/>
            <person name="Ferriera S."/>
            <person name="Johnson J."/>
            <person name="Kravitz S."/>
            <person name="Halpern A."/>
            <person name="Remington K."/>
            <person name="Beeson K."/>
            <person name="Tran B."/>
            <person name="Rogers Y.-H."/>
            <person name="Friedman R."/>
            <person name="Venter J.C."/>
        </authorList>
    </citation>
    <scope>NUCLEOTIDE SEQUENCE [LARGE SCALE GENOMIC DNA]</scope>
    <source>
        <strain evidence="10 11">MED297</strain>
    </source>
</reference>
<dbReference type="CDD" id="cd01992">
    <property type="entry name" value="TilS_N"/>
    <property type="match status" value="1"/>
</dbReference>
<dbReference type="Proteomes" id="UP000005953">
    <property type="component" value="Unassembled WGS sequence"/>
</dbReference>
<keyword evidence="5 8" id="KW-0547">Nucleotide-binding</keyword>
<dbReference type="SUPFAM" id="SSF52402">
    <property type="entry name" value="Adenine nucleotide alpha hydrolases-like"/>
    <property type="match status" value="1"/>
</dbReference>
<name>A4BCH5_9GAMM</name>
<comment type="domain">
    <text evidence="8">The N-terminal region contains the highly conserved SGGXDS motif, predicted to be a P-loop motif involved in ATP binding.</text>
</comment>
<dbReference type="HAMAP" id="MF_01161">
    <property type="entry name" value="tRNA_Ile_lys_synt"/>
    <property type="match status" value="1"/>
</dbReference>
<comment type="subcellular location">
    <subcellularLocation>
        <location evidence="1 8">Cytoplasm</location>
    </subcellularLocation>
</comment>
<dbReference type="GO" id="GO:0005524">
    <property type="term" value="F:ATP binding"/>
    <property type="evidence" value="ECO:0007669"/>
    <property type="project" value="UniProtKB-UniRule"/>
</dbReference>
<dbReference type="InterPro" id="IPR014729">
    <property type="entry name" value="Rossmann-like_a/b/a_fold"/>
</dbReference>
<dbReference type="Pfam" id="PF09179">
    <property type="entry name" value="TilS"/>
    <property type="match status" value="1"/>
</dbReference>
<dbReference type="InterPro" id="IPR011063">
    <property type="entry name" value="TilS/TtcA_N"/>
</dbReference>
<dbReference type="PANTHER" id="PTHR43033:SF1">
    <property type="entry name" value="TRNA(ILE)-LYSIDINE SYNTHASE-RELATED"/>
    <property type="match status" value="1"/>
</dbReference>
<keyword evidence="4 8" id="KW-0819">tRNA processing</keyword>
<evidence type="ECO:0000256" key="3">
    <source>
        <dbReference type="ARBA" id="ARBA00022598"/>
    </source>
</evidence>
<dbReference type="SUPFAM" id="SSF82829">
    <property type="entry name" value="MesJ substrate recognition domain-like"/>
    <property type="match status" value="1"/>
</dbReference>
<dbReference type="GO" id="GO:0006400">
    <property type="term" value="P:tRNA modification"/>
    <property type="evidence" value="ECO:0007669"/>
    <property type="project" value="UniProtKB-UniRule"/>
</dbReference>
<dbReference type="STRING" id="314283.MED297_13497"/>
<dbReference type="EC" id="6.3.4.19" evidence="8"/>
<proteinExistence type="inferred from homology"/>
<keyword evidence="6 8" id="KW-0067">ATP-binding</keyword>
<evidence type="ECO:0000313" key="10">
    <source>
        <dbReference type="EMBL" id="EAR10241.1"/>
    </source>
</evidence>
<evidence type="ECO:0000256" key="1">
    <source>
        <dbReference type="ARBA" id="ARBA00004496"/>
    </source>
</evidence>
<evidence type="ECO:0000256" key="7">
    <source>
        <dbReference type="ARBA" id="ARBA00048539"/>
    </source>
</evidence>
<dbReference type="InterPro" id="IPR012094">
    <property type="entry name" value="tRNA_Ile_lys_synt"/>
</dbReference>
<comment type="function">
    <text evidence="8">Ligates lysine onto the cytidine present at position 34 of the AUA codon-specific tRNA(Ile) that contains the anticodon CAU, in an ATP-dependent manner. Cytidine is converted to lysidine, thus changing the amino acid specificity of the tRNA from methionine to isoleucine.</text>
</comment>
<dbReference type="Gene3D" id="3.40.50.620">
    <property type="entry name" value="HUPs"/>
    <property type="match status" value="1"/>
</dbReference>
<comment type="caution">
    <text evidence="10">The sequence shown here is derived from an EMBL/GenBank/DDBJ whole genome shotgun (WGS) entry which is preliminary data.</text>
</comment>
<dbReference type="GO" id="GO:0005737">
    <property type="term" value="C:cytoplasm"/>
    <property type="evidence" value="ECO:0007669"/>
    <property type="project" value="UniProtKB-SubCell"/>
</dbReference>
<dbReference type="NCBIfam" id="TIGR02433">
    <property type="entry name" value="lysidine_TilS_C"/>
    <property type="match status" value="1"/>
</dbReference>
<evidence type="ECO:0000256" key="5">
    <source>
        <dbReference type="ARBA" id="ARBA00022741"/>
    </source>
</evidence>
<protein>
    <recommendedName>
        <fullName evidence="8">tRNA(Ile)-lysidine synthase</fullName>
        <ecNumber evidence="8">6.3.4.19</ecNumber>
    </recommendedName>
    <alternativeName>
        <fullName evidence="8">tRNA(Ile)-2-lysyl-cytidine synthase</fullName>
    </alternativeName>
    <alternativeName>
        <fullName evidence="8">tRNA(Ile)-lysidine synthetase</fullName>
    </alternativeName>
</protein>
<dbReference type="PANTHER" id="PTHR43033">
    <property type="entry name" value="TRNA(ILE)-LYSIDINE SYNTHASE-RELATED"/>
    <property type="match status" value="1"/>
</dbReference>
<feature type="domain" description="Lysidine-tRNA(Ile) synthetase C-terminal" evidence="9">
    <location>
        <begin position="362"/>
        <end position="435"/>
    </location>
</feature>
<dbReference type="AlphaFoldDB" id="A4BCH5"/>
<feature type="binding site" evidence="8">
    <location>
        <begin position="32"/>
        <end position="37"/>
    </location>
    <ligand>
        <name>ATP</name>
        <dbReference type="ChEBI" id="CHEBI:30616"/>
    </ligand>
</feature>
<sequence>MSVSSLQIENMFLDLQRELRRNFQPPVYVGYSGGVDSILLLSLACQAYGADQVTAIHVNHQVSEFATQWQEHCVAQAEQLGCSCIVRTVEVGNRGQGIESDARDRRYDAFANVMPEGGTLLLGHHLDDQIETFFLRLLRGAGQHGLQGMVQESNRDGYRIIRPLLTTSRQDIELMAQHHGLRWIDDESNEDTRFDRNFLRHEVLPKIESRWPGYRQRILQTQQLIAGTETSSVDMSEALAHRLSHDQGLKMVQLDELSRDQILSLLHQWLTTVGQKVPSKARLEVVLDEVVHARQDARPSVRIGEGTIQRHGPALYWVADSPLPSQAPLVQMDEALVWPGVGSVRLKTVTEGPRLSVTLPDLSLRLRAGGEMLRPLGRSRSRDLKRLLQEYRVKPWLRDRMPLLFSGKELVAAGDELMSADHLAVGDNPGFVLDWQKSD</sequence>
<dbReference type="Pfam" id="PF01171">
    <property type="entry name" value="ATP_bind_3"/>
    <property type="match status" value="1"/>
</dbReference>
<accession>A4BCH5</accession>
<comment type="catalytic activity">
    <reaction evidence="7 8">
        <text>cytidine(34) in tRNA(Ile2) + L-lysine + ATP = lysidine(34) in tRNA(Ile2) + AMP + diphosphate + H(+)</text>
        <dbReference type="Rhea" id="RHEA:43744"/>
        <dbReference type="Rhea" id="RHEA-COMP:10625"/>
        <dbReference type="Rhea" id="RHEA-COMP:10670"/>
        <dbReference type="ChEBI" id="CHEBI:15378"/>
        <dbReference type="ChEBI" id="CHEBI:30616"/>
        <dbReference type="ChEBI" id="CHEBI:32551"/>
        <dbReference type="ChEBI" id="CHEBI:33019"/>
        <dbReference type="ChEBI" id="CHEBI:82748"/>
        <dbReference type="ChEBI" id="CHEBI:83665"/>
        <dbReference type="ChEBI" id="CHEBI:456215"/>
        <dbReference type="EC" id="6.3.4.19"/>
    </reaction>
</comment>
<evidence type="ECO:0000256" key="8">
    <source>
        <dbReference type="HAMAP-Rule" id="MF_01161"/>
    </source>
</evidence>
<dbReference type="InterPro" id="IPR012795">
    <property type="entry name" value="tRNA_Ile_lys_synt_N"/>
</dbReference>
<comment type="similarity">
    <text evidence="8">Belongs to the tRNA(Ile)-lysidine synthase family.</text>
</comment>
<dbReference type="NCBIfam" id="TIGR02432">
    <property type="entry name" value="lysidine_TilS_N"/>
    <property type="match status" value="1"/>
</dbReference>
<dbReference type="InterPro" id="IPR015262">
    <property type="entry name" value="tRNA_Ile_lys_synt_subst-bd"/>
</dbReference>
<dbReference type="HOGENOM" id="CLU_018869_2_0_6"/>
<keyword evidence="2 8" id="KW-0963">Cytoplasm</keyword>
<evidence type="ECO:0000256" key="6">
    <source>
        <dbReference type="ARBA" id="ARBA00022840"/>
    </source>
</evidence>
<dbReference type="Pfam" id="PF11734">
    <property type="entry name" value="TilS_C"/>
    <property type="match status" value="1"/>
</dbReference>
<gene>
    <name evidence="8" type="primary">tilS</name>
    <name evidence="10" type="ORF">MED297_13497</name>
</gene>
<dbReference type="Gene3D" id="1.20.59.20">
    <property type="match status" value="1"/>
</dbReference>
<dbReference type="SMART" id="SM00977">
    <property type="entry name" value="TilS_C"/>
    <property type="match status" value="1"/>
</dbReference>
<keyword evidence="3 8" id="KW-0436">Ligase</keyword>
<dbReference type="InterPro" id="IPR012796">
    <property type="entry name" value="Lysidine-tRNA-synth_C"/>
</dbReference>